<organism evidence="4 5">
    <name type="scientific">Gleimia europaea ACS-120-V-Col10b</name>
    <dbReference type="NCBI Taxonomy" id="883069"/>
    <lineage>
        <taxon>Bacteria</taxon>
        <taxon>Bacillati</taxon>
        <taxon>Actinomycetota</taxon>
        <taxon>Actinomycetes</taxon>
        <taxon>Actinomycetales</taxon>
        <taxon>Actinomycetaceae</taxon>
        <taxon>Gleimia</taxon>
    </lineage>
</organism>
<keyword evidence="1" id="KW-0175">Coiled coil</keyword>
<comment type="caution">
    <text evidence="4">The sequence shown here is derived from an EMBL/GenBank/DDBJ whole genome shotgun (WGS) entry which is preliminary data.</text>
</comment>
<evidence type="ECO:0000313" key="5">
    <source>
        <dbReference type="Proteomes" id="UP000014387"/>
    </source>
</evidence>
<feature type="chain" id="PRO_5040922238" description="TPM domain-containing protein" evidence="3">
    <location>
        <begin position="33"/>
        <end position="661"/>
    </location>
</feature>
<keyword evidence="3" id="KW-0732">Signal</keyword>
<feature type="transmembrane region" description="Helical" evidence="2">
    <location>
        <begin position="180"/>
        <end position="199"/>
    </location>
</feature>
<evidence type="ECO:0000313" key="4">
    <source>
        <dbReference type="EMBL" id="EPD31640.1"/>
    </source>
</evidence>
<evidence type="ECO:0000256" key="1">
    <source>
        <dbReference type="SAM" id="Coils"/>
    </source>
</evidence>
<dbReference type="AlphaFoldDB" id="A0A9W5VX73"/>
<keyword evidence="5" id="KW-1185">Reference proteome</keyword>
<accession>A0A9W5VX73</accession>
<reference evidence="4 5" key="1">
    <citation type="submission" date="2013-05" db="EMBL/GenBank/DDBJ databases">
        <title>The Genome Sequence of Actinomyces europaeus ACS-120-V-COL10B.</title>
        <authorList>
            <consortium name="The Broad Institute Genomics Platform"/>
            <person name="Earl A."/>
            <person name="Ward D."/>
            <person name="Feldgarden M."/>
            <person name="Gevers D."/>
            <person name="Saerens B."/>
            <person name="Vaneechoutte M."/>
            <person name="Walker B."/>
            <person name="Young S."/>
            <person name="Zeng Q."/>
            <person name="Gargeya S."/>
            <person name="Fitzgerald M."/>
            <person name="Haas B."/>
            <person name="Abouelleil A."/>
            <person name="Allen A.W."/>
            <person name="Alvarado L."/>
            <person name="Arachchi H.M."/>
            <person name="Berlin A.M."/>
            <person name="Chapman S.B."/>
            <person name="Gainer-Dewar J."/>
            <person name="Goldberg J."/>
            <person name="Griggs A."/>
            <person name="Gujja S."/>
            <person name="Hansen M."/>
            <person name="Howarth C."/>
            <person name="Imamovic A."/>
            <person name="Ireland A."/>
            <person name="Larimer J."/>
            <person name="McCowan C."/>
            <person name="Murphy C."/>
            <person name="Pearson M."/>
            <person name="Poon T.W."/>
            <person name="Priest M."/>
            <person name="Roberts A."/>
            <person name="Saif S."/>
            <person name="Shea T."/>
            <person name="Sisk P."/>
            <person name="Sykes S."/>
            <person name="Wortman J."/>
            <person name="Nusbaum C."/>
            <person name="Birren B."/>
        </authorList>
    </citation>
    <scope>NUCLEOTIDE SEQUENCE [LARGE SCALE GENOMIC DNA]</scope>
    <source>
        <strain evidence="4 5">ACS-120-V-Col10b</strain>
    </source>
</reference>
<gene>
    <name evidence="4" type="ORF">HMPREF9238_01417</name>
</gene>
<feature type="coiled-coil region" evidence="1">
    <location>
        <begin position="208"/>
        <end position="256"/>
    </location>
</feature>
<feature type="signal peptide" evidence="3">
    <location>
        <begin position="1"/>
        <end position="32"/>
    </location>
</feature>
<protein>
    <recommendedName>
        <fullName evidence="6">TPM domain-containing protein</fullName>
    </recommendedName>
</protein>
<evidence type="ECO:0000256" key="2">
    <source>
        <dbReference type="SAM" id="Phobius"/>
    </source>
</evidence>
<evidence type="ECO:0000256" key="3">
    <source>
        <dbReference type="SAM" id="SignalP"/>
    </source>
</evidence>
<name>A0A9W5VX73_9ACTO</name>
<keyword evidence="2" id="KW-0472">Membrane</keyword>
<keyword evidence="2" id="KW-1133">Transmembrane helix</keyword>
<dbReference type="Proteomes" id="UP000014387">
    <property type="component" value="Unassembled WGS sequence"/>
</dbReference>
<feature type="coiled-coil region" evidence="1">
    <location>
        <begin position="409"/>
        <end position="436"/>
    </location>
</feature>
<evidence type="ECO:0008006" key="6">
    <source>
        <dbReference type="Google" id="ProtNLM"/>
    </source>
</evidence>
<dbReference type="EMBL" id="AGWN01000001">
    <property type="protein sequence ID" value="EPD31640.1"/>
    <property type="molecule type" value="Genomic_DNA"/>
</dbReference>
<sequence length="661" mass="70015">MLLRKTKGMKKRSVLIAVATALLMFLPSTASAAVRIDDSHVIDEVGVLDAETKAQLETVTTTSVDFPFYMVITKDWDGSSPTSWCSRLGDDNPSLPASAVVYAIATELGEYNICLGPAAPVDSSRANSAAAAGSSNLRGGITPENLTAALSDTSRLLSTSENGSSGTSDDGYDSDFADRVLLIIVFIGFIGFVLIVVAAQRNAKKHLRQTSKHRAERLEDRIKKLNVSMMQTDDAVRAAREDLAFAQAQFGELETTEFAQALDEASSIMTKAFKKQPEMESETNPDEQTKLVDSLEQDLARVNTILDAQAKRFGELRDVESNIDSNISSIDQRISEAHERVGHAQLEIKSLRLTYSDQVLQSILDNPDEANRLLDAASQALAEAKASKDSDRKTSVFHVNLALRALTQALSQINEVMSAEANLNDAKNKLAQAIGSISSDLEDVQRLAHNQASFGPLVEDAHRAIEHGNAARRGGADPLSALTELHEAEDALDNALLPLRNAEEKQNRTNARLDRRFAEVDAAIVRADSHVSAHPFSASSQARTLIARAKAKRAEAAKVAPSSPMEALDLLADSLVLANRALDSSSGPTPPSGSGGSNGGIDLTSLILGGLLFGNGSNNNYGSSSRGGFGSGGSSSFGGGFSSGGFGGFSGGFSSGGSGKF</sequence>
<proteinExistence type="predicted"/>
<dbReference type="Gene3D" id="3.10.310.50">
    <property type="match status" value="1"/>
</dbReference>
<keyword evidence="2" id="KW-0812">Transmembrane</keyword>